<evidence type="ECO:0000256" key="7">
    <source>
        <dbReference type="ARBA" id="ARBA00022840"/>
    </source>
</evidence>
<organism evidence="14 15">
    <name type="scientific">Sphingopyxis jiangsuensis</name>
    <dbReference type="NCBI Taxonomy" id="2871171"/>
    <lineage>
        <taxon>Bacteria</taxon>
        <taxon>Pseudomonadati</taxon>
        <taxon>Pseudomonadota</taxon>
        <taxon>Alphaproteobacteria</taxon>
        <taxon>Sphingomonadales</taxon>
        <taxon>Sphingomonadaceae</taxon>
        <taxon>Sphingopyxis</taxon>
    </lineage>
</organism>
<sequence>MQATISGGFMDRSVEERYQAASRTLRLPFVRIYGVLFMLVALAYSIANPLFLHAHDAAFLAILLGSVLLLAGAYVAVTFWSGYIKQPALDFAALLGISLLVGLVNIVLLAELIELDDDLHAVGAINRLAITAFAAVALAGRPRLFLLWLALECVVFLATVMAIQDHDAGLWYAILSYVSGALVMIAINFAIDRSSRAAFALSEELEVERAKSEELVFNMLPPAAVERIRDGRMVADSYADASVIFIDMVGFTKLAQRVSPGHLVELLNAFFNHADRCAAKHGVEKVKTIGDAYLAIAGGNQSVGNSADVAIAFAQDVLAGVAALQPVAGTEVGLRVGIHSGPVVGGVIGATRMAYDYWGETVNMAARLEGCAPVNGIAISESTWLRAKGRAAFGPPHSELLKGVGETCVYHSVPHAPALPDINWVA</sequence>
<reference evidence="14" key="1">
    <citation type="submission" date="2021-08" db="EMBL/GenBank/DDBJ databases">
        <title>Sphingopyxis panaciterrulae sp. nov., isolated from the surface water of the Yellow Sea.</title>
        <authorList>
            <person name="Gao Z."/>
            <person name="Zhang D."/>
            <person name="Zhang A."/>
        </authorList>
    </citation>
    <scope>NUCLEOTIDE SEQUENCE</scope>
    <source>
        <strain evidence="14">XHP0097</strain>
    </source>
</reference>
<evidence type="ECO:0000256" key="4">
    <source>
        <dbReference type="ARBA" id="ARBA00022692"/>
    </source>
</evidence>
<dbReference type="EMBL" id="JAILXK010000001">
    <property type="protein sequence ID" value="MBY4636554.1"/>
    <property type="molecule type" value="Genomic_DNA"/>
</dbReference>
<accession>A0ABS7MC08</accession>
<keyword evidence="7" id="KW-0067">ATP-binding</keyword>
<feature type="transmembrane region" description="Helical" evidence="12">
    <location>
        <begin position="170"/>
        <end position="191"/>
    </location>
</feature>
<dbReference type="RefSeq" id="WP_222135991.1">
    <property type="nucleotide sequence ID" value="NZ_JAILXK010000001.1"/>
</dbReference>
<dbReference type="Gene3D" id="3.30.70.1230">
    <property type="entry name" value="Nucleotide cyclase"/>
    <property type="match status" value="1"/>
</dbReference>
<feature type="transmembrane region" description="Helical" evidence="12">
    <location>
        <begin position="32"/>
        <end position="51"/>
    </location>
</feature>
<feature type="transmembrane region" description="Helical" evidence="12">
    <location>
        <begin position="145"/>
        <end position="164"/>
    </location>
</feature>
<feature type="transmembrane region" description="Helical" evidence="12">
    <location>
        <begin position="57"/>
        <end position="79"/>
    </location>
</feature>
<dbReference type="PANTHER" id="PTHR45627">
    <property type="entry name" value="ADENYLATE CYCLASE TYPE 1"/>
    <property type="match status" value="1"/>
</dbReference>
<evidence type="ECO:0000256" key="6">
    <source>
        <dbReference type="ARBA" id="ARBA00022741"/>
    </source>
</evidence>
<dbReference type="SMART" id="SM00044">
    <property type="entry name" value="CYCc"/>
    <property type="match status" value="1"/>
</dbReference>
<comment type="caution">
    <text evidence="14">The sequence shown here is derived from an EMBL/GenBank/DDBJ whole genome shotgun (WGS) entry which is preliminary data.</text>
</comment>
<dbReference type="EC" id="4.6.1.1" evidence="3"/>
<evidence type="ECO:0000256" key="12">
    <source>
        <dbReference type="SAM" id="Phobius"/>
    </source>
</evidence>
<evidence type="ECO:0000313" key="15">
    <source>
        <dbReference type="Proteomes" id="UP001166571"/>
    </source>
</evidence>
<evidence type="ECO:0000256" key="10">
    <source>
        <dbReference type="ARBA" id="ARBA00023136"/>
    </source>
</evidence>
<evidence type="ECO:0000256" key="3">
    <source>
        <dbReference type="ARBA" id="ARBA00012201"/>
    </source>
</evidence>
<keyword evidence="6" id="KW-0547">Nucleotide-binding</keyword>
<dbReference type="Proteomes" id="UP001166571">
    <property type="component" value="Unassembled WGS sequence"/>
</dbReference>
<proteinExistence type="predicted"/>
<feature type="domain" description="Guanylate cyclase" evidence="13">
    <location>
        <begin position="242"/>
        <end position="369"/>
    </location>
</feature>
<comment type="catalytic activity">
    <reaction evidence="1">
        <text>ATP = 3',5'-cyclic AMP + diphosphate</text>
        <dbReference type="Rhea" id="RHEA:15389"/>
        <dbReference type="ChEBI" id="CHEBI:30616"/>
        <dbReference type="ChEBI" id="CHEBI:33019"/>
        <dbReference type="ChEBI" id="CHEBI:58165"/>
        <dbReference type="EC" id="4.6.1.1"/>
    </reaction>
</comment>
<keyword evidence="8" id="KW-0460">Magnesium</keyword>
<dbReference type="SUPFAM" id="SSF55073">
    <property type="entry name" value="Nucleotide cyclase"/>
    <property type="match status" value="1"/>
</dbReference>
<gene>
    <name evidence="14" type="ORF">K5P26_05305</name>
</gene>
<comment type="subcellular location">
    <subcellularLocation>
        <location evidence="2">Membrane</location>
        <topology evidence="2">Multi-pass membrane protein</topology>
    </subcellularLocation>
</comment>
<evidence type="ECO:0000256" key="1">
    <source>
        <dbReference type="ARBA" id="ARBA00001593"/>
    </source>
</evidence>
<keyword evidence="4 12" id="KW-0812">Transmembrane</keyword>
<dbReference type="PROSITE" id="PS50125">
    <property type="entry name" value="GUANYLATE_CYCLASE_2"/>
    <property type="match status" value="1"/>
</dbReference>
<keyword evidence="9 12" id="KW-1133">Transmembrane helix</keyword>
<evidence type="ECO:0000313" key="14">
    <source>
        <dbReference type="EMBL" id="MBY4636554.1"/>
    </source>
</evidence>
<feature type="transmembrane region" description="Helical" evidence="12">
    <location>
        <begin position="91"/>
        <end position="113"/>
    </location>
</feature>
<dbReference type="InterPro" id="IPR029787">
    <property type="entry name" value="Nucleotide_cyclase"/>
</dbReference>
<evidence type="ECO:0000256" key="2">
    <source>
        <dbReference type="ARBA" id="ARBA00004141"/>
    </source>
</evidence>
<dbReference type="CDD" id="cd07302">
    <property type="entry name" value="CHD"/>
    <property type="match status" value="1"/>
</dbReference>
<evidence type="ECO:0000256" key="11">
    <source>
        <dbReference type="ARBA" id="ARBA00023239"/>
    </source>
</evidence>
<dbReference type="InterPro" id="IPR001054">
    <property type="entry name" value="A/G_cyclase"/>
</dbReference>
<evidence type="ECO:0000256" key="9">
    <source>
        <dbReference type="ARBA" id="ARBA00022989"/>
    </source>
</evidence>
<keyword evidence="5" id="KW-0479">Metal-binding</keyword>
<dbReference type="Pfam" id="PF00211">
    <property type="entry name" value="Guanylate_cyc"/>
    <property type="match status" value="1"/>
</dbReference>
<keyword evidence="11" id="KW-0456">Lyase</keyword>
<keyword evidence="10 12" id="KW-0472">Membrane</keyword>
<evidence type="ECO:0000259" key="13">
    <source>
        <dbReference type="PROSITE" id="PS50125"/>
    </source>
</evidence>
<evidence type="ECO:0000256" key="8">
    <source>
        <dbReference type="ARBA" id="ARBA00022842"/>
    </source>
</evidence>
<evidence type="ECO:0000256" key="5">
    <source>
        <dbReference type="ARBA" id="ARBA00022723"/>
    </source>
</evidence>
<name>A0ABS7MC08_9SPHN</name>
<feature type="transmembrane region" description="Helical" evidence="12">
    <location>
        <begin position="119"/>
        <end position="138"/>
    </location>
</feature>
<protein>
    <recommendedName>
        <fullName evidence="3">adenylate cyclase</fullName>
        <ecNumber evidence="3">4.6.1.1</ecNumber>
    </recommendedName>
</protein>
<keyword evidence="15" id="KW-1185">Reference proteome</keyword>